<dbReference type="Pfam" id="PF22919">
    <property type="entry name" value="ATP-synt_VA_C"/>
    <property type="match status" value="1"/>
</dbReference>
<comment type="function">
    <text evidence="15">Produces ATP from ADP in the presence of a proton gradient across the membrane. The catalytic sites are hosted primarily by the beta subunits.</text>
</comment>
<evidence type="ECO:0000256" key="5">
    <source>
        <dbReference type="ARBA" id="ARBA00022741"/>
    </source>
</evidence>
<sequence length="466" mass="50645">MSKGRILQVMGPVVDVQFERGNLPEIYNAIKVNGTLENGKVVDLTLEAALHLGDNVVRAVAMSSTDGLVRGMEVTDTGKPISVPVGEKTLGRVFNVLGEPIDLKDAPTDVEYHPIHRQAPAFEEQSTADEVLETGIKVVDLLAPYAKGGKIGLFGGAGVGKTVLIQELINNIAQEHGGYSIFAGVGERTREGNDLYHEMVESGVINKTSMVFGQMNEPPGARLRIALTGLTMAEYFRDVEGRDVLLFVDNIFRFTQAGSEVSALLGRMPSAVGYQPTLATEMGQLQERITSTKKGSVTSIQAIYVPADDYTDPAPATTFAHLDATTNLDRGISELGIYPAVDPLASTSRILSPAVVGQEHYDVARGVQSILQRYKELQDIIAILGMDELSDEDKQTVNRARKIQRFMSQPFHVAEQFTGAPGKYVPVKETVRSFKEILEGKHDNLPEAAFLYVGAIEEAVEKAKNM</sequence>
<dbReference type="InterPro" id="IPR005722">
    <property type="entry name" value="ATP_synth_F1_bsu"/>
</dbReference>
<keyword evidence="7 15" id="KW-0067">ATP-binding</keyword>
<proteinExistence type="inferred from homology"/>
<evidence type="ECO:0000256" key="4">
    <source>
        <dbReference type="ARBA" id="ARBA00022475"/>
    </source>
</evidence>
<evidence type="ECO:0000256" key="9">
    <source>
        <dbReference type="ARBA" id="ARBA00023065"/>
    </source>
</evidence>
<keyword evidence="12 15" id="KW-0066">ATP synthesis</keyword>
<evidence type="ECO:0000256" key="1">
    <source>
        <dbReference type="ARBA" id="ARBA00004202"/>
    </source>
</evidence>
<keyword evidence="16" id="KW-0378">Hydrolase</keyword>
<dbReference type="Gene3D" id="3.40.50.300">
    <property type="entry name" value="P-loop containing nucleotide triphosphate hydrolases"/>
    <property type="match status" value="1"/>
</dbReference>
<dbReference type="InterPro" id="IPR004100">
    <property type="entry name" value="ATPase_F1/V1/A1_a/bsu_N"/>
</dbReference>
<dbReference type="CDD" id="cd18110">
    <property type="entry name" value="ATP-synt_F1_beta_C"/>
    <property type="match status" value="1"/>
</dbReference>
<evidence type="ECO:0000256" key="3">
    <source>
        <dbReference type="ARBA" id="ARBA00022448"/>
    </source>
</evidence>
<keyword evidence="9 15" id="KW-0406">Ion transport</keyword>
<keyword evidence="17" id="KW-1185">Reference proteome</keyword>
<dbReference type="EMBL" id="AP017312">
    <property type="protein sequence ID" value="BAU26470.1"/>
    <property type="molecule type" value="Genomic_DNA"/>
</dbReference>
<dbReference type="PROSITE" id="PS00152">
    <property type="entry name" value="ATPASE_ALPHA_BETA"/>
    <property type="match status" value="1"/>
</dbReference>
<protein>
    <recommendedName>
        <fullName evidence="15">ATP synthase subunit beta</fullName>
        <ecNumber evidence="15">7.1.2.2</ecNumber>
    </recommendedName>
    <alternativeName>
        <fullName evidence="15">ATP synthase F1 sector subunit beta</fullName>
    </alternativeName>
    <alternativeName>
        <fullName evidence="15">F-ATPase subunit beta</fullName>
    </alternativeName>
</protein>
<dbReference type="SUPFAM" id="SSF52540">
    <property type="entry name" value="P-loop containing nucleoside triphosphate hydrolases"/>
    <property type="match status" value="1"/>
</dbReference>
<dbReference type="Pfam" id="PF02874">
    <property type="entry name" value="ATP-synt_ab_N"/>
    <property type="match status" value="1"/>
</dbReference>
<evidence type="ECO:0000256" key="11">
    <source>
        <dbReference type="ARBA" id="ARBA00023196"/>
    </source>
</evidence>
<dbReference type="SUPFAM" id="SSF47917">
    <property type="entry name" value="C-terminal domain of alpha and beta subunits of F1 ATP synthase"/>
    <property type="match status" value="1"/>
</dbReference>
<dbReference type="PANTHER" id="PTHR15184">
    <property type="entry name" value="ATP SYNTHASE"/>
    <property type="match status" value="1"/>
</dbReference>
<dbReference type="Gene3D" id="2.40.10.170">
    <property type="match status" value="1"/>
</dbReference>
<evidence type="ECO:0000256" key="7">
    <source>
        <dbReference type="ARBA" id="ARBA00022840"/>
    </source>
</evidence>
<keyword evidence="8 15" id="KW-1278">Translocase</keyword>
<feature type="binding site" evidence="15">
    <location>
        <begin position="155"/>
        <end position="162"/>
    </location>
    <ligand>
        <name>ATP</name>
        <dbReference type="ChEBI" id="CHEBI:30616"/>
    </ligand>
</feature>
<dbReference type="InterPro" id="IPR000194">
    <property type="entry name" value="ATPase_F1/V1/A1_a/bsu_nucl-bd"/>
</dbReference>
<keyword evidence="10 15" id="KW-0472">Membrane</keyword>
<dbReference type="KEGG" id="asoc:CB4_00597"/>
<dbReference type="Pfam" id="PF00006">
    <property type="entry name" value="ATP-synt_ab"/>
    <property type="match status" value="1"/>
</dbReference>
<dbReference type="AlphaFoldDB" id="A0A0U5B484"/>
<organism evidence="16 17">
    <name type="scientific">Aneurinibacillus soli</name>
    <dbReference type="NCBI Taxonomy" id="1500254"/>
    <lineage>
        <taxon>Bacteria</taxon>
        <taxon>Bacillati</taxon>
        <taxon>Bacillota</taxon>
        <taxon>Bacilli</taxon>
        <taxon>Bacillales</taxon>
        <taxon>Paenibacillaceae</taxon>
        <taxon>Aneurinibacillus group</taxon>
        <taxon>Aneurinibacillus</taxon>
    </lineage>
</organism>
<dbReference type="GO" id="GO:0005524">
    <property type="term" value="F:ATP binding"/>
    <property type="evidence" value="ECO:0007669"/>
    <property type="project" value="UniProtKB-UniRule"/>
</dbReference>
<evidence type="ECO:0000313" key="17">
    <source>
        <dbReference type="Proteomes" id="UP000217696"/>
    </source>
</evidence>
<keyword evidence="3 15" id="KW-0813">Transport</keyword>
<evidence type="ECO:0000256" key="12">
    <source>
        <dbReference type="ARBA" id="ARBA00023310"/>
    </source>
</evidence>
<dbReference type="FunFam" id="3.40.50.300:FF:000004">
    <property type="entry name" value="ATP synthase subunit beta"/>
    <property type="match status" value="1"/>
</dbReference>
<dbReference type="NCBIfam" id="TIGR01039">
    <property type="entry name" value="atpD"/>
    <property type="match status" value="1"/>
</dbReference>
<dbReference type="OrthoDB" id="9801639at2"/>
<gene>
    <name evidence="15 16" type="primary">atpD</name>
    <name evidence="16" type="ORF">CB4_00597</name>
</gene>
<dbReference type="InterPro" id="IPR024034">
    <property type="entry name" value="ATPase_F1/V1_b/a_C"/>
</dbReference>
<evidence type="ECO:0000256" key="10">
    <source>
        <dbReference type="ARBA" id="ARBA00023136"/>
    </source>
</evidence>
<dbReference type="FunFam" id="1.10.1140.10:FF:000001">
    <property type="entry name" value="ATP synthase subunit beta"/>
    <property type="match status" value="1"/>
</dbReference>
<dbReference type="InterPro" id="IPR055190">
    <property type="entry name" value="ATP-synt_VA_C"/>
</dbReference>
<dbReference type="EC" id="7.1.2.2" evidence="15"/>
<comment type="similarity">
    <text evidence="2 15">Belongs to the ATPase alpha/beta chains family.</text>
</comment>
<dbReference type="GO" id="GO:0016787">
    <property type="term" value="F:hydrolase activity"/>
    <property type="evidence" value="ECO:0007669"/>
    <property type="project" value="UniProtKB-KW"/>
</dbReference>
<evidence type="ECO:0000256" key="6">
    <source>
        <dbReference type="ARBA" id="ARBA00022781"/>
    </source>
</evidence>
<dbReference type="InterPro" id="IPR050053">
    <property type="entry name" value="ATPase_alpha/beta_chains"/>
</dbReference>
<dbReference type="RefSeq" id="WP_096463515.1">
    <property type="nucleotide sequence ID" value="NZ_AP017312.1"/>
</dbReference>
<dbReference type="GO" id="GO:0046962">
    <property type="term" value="F:sodium-transporting ATPase activity, rotational mechanism"/>
    <property type="evidence" value="ECO:0007669"/>
    <property type="project" value="UniProtKB-EC"/>
</dbReference>
<dbReference type="SMART" id="SM00382">
    <property type="entry name" value="AAA"/>
    <property type="match status" value="1"/>
</dbReference>
<dbReference type="PANTHER" id="PTHR15184:SF71">
    <property type="entry name" value="ATP SYNTHASE SUBUNIT BETA, MITOCHONDRIAL"/>
    <property type="match status" value="1"/>
</dbReference>
<dbReference type="Gene3D" id="1.10.1140.10">
    <property type="entry name" value="Bovine Mitochondrial F1-atpase, Atp Synthase Beta Chain, Chain D, domain 3"/>
    <property type="match status" value="1"/>
</dbReference>
<dbReference type="GO" id="GO:0046933">
    <property type="term" value="F:proton-transporting ATP synthase activity, rotational mechanism"/>
    <property type="evidence" value="ECO:0007669"/>
    <property type="project" value="UniProtKB-UniRule"/>
</dbReference>
<dbReference type="GO" id="GO:0045259">
    <property type="term" value="C:proton-transporting ATP synthase complex"/>
    <property type="evidence" value="ECO:0007669"/>
    <property type="project" value="UniProtKB-KW"/>
</dbReference>
<evidence type="ECO:0000256" key="13">
    <source>
        <dbReference type="ARBA" id="ARBA00052325"/>
    </source>
</evidence>
<keyword evidence="11 15" id="KW-0139">CF(1)</keyword>
<evidence type="ECO:0000256" key="2">
    <source>
        <dbReference type="ARBA" id="ARBA00008936"/>
    </source>
</evidence>
<evidence type="ECO:0000256" key="8">
    <source>
        <dbReference type="ARBA" id="ARBA00022967"/>
    </source>
</evidence>
<comment type="function">
    <text evidence="14">Produces ATP from ADP in the presence of a sodium ion gradient across the membrane. The beta chain is the catalytic subunit.</text>
</comment>
<dbReference type="InterPro" id="IPR003593">
    <property type="entry name" value="AAA+_ATPase"/>
</dbReference>
<comment type="subcellular location">
    <subcellularLocation>
        <location evidence="1 15">Cell membrane</location>
        <topology evidence="1 15">Peripheral membrane protein</topology>
    </subcellularLocation>
</comment>
<keyword evidence="6 15" id="KW-0375">Hydrogen ion transport</keyword>
<name>A0A0U5B484_9BACL</name>
<dbReference type="Proteomes" id="UP000217696">
    <property type="component" value="Chromosome"/>
</dbReference>
<dbReference type="InterPro" id="IPR027417">
    <property type="entry name" value="P-loop_NTPase"/>
</dbReference>
<comment type="catalytic activity">
    <reaction evidence="15">
        <text>ATP + H2O + 4 H(+)(in) = ADP + phosphate + 5 H(+)(out)</text>
        <dbReference type="Rhea" id="RHEA:57720"/>
        <dbReference type="ChEBI" id="CHEBI:15377"/>
        <dbReference type="ChEBI" id="CHEBI:15378"/>
        <dbReference type="ChEBI" id="CHEBI:30616"/>
        <dbReference type="ChEBI" id="CHEBI:43474"/>
        <dbReference type="ChEBI" id="CHEBI:456216"/>
        <dbReference type="EC" id="7.1.2.2"/>
    </reaction>
</comment>
<dbReference type="CDD" id="cd01133">
    <property type="entry name" value="F1-ATPase_beta_CD"/>
    <property type="match status" value="1"/>
</dbReference>
<dbReference type="SUPFAM" id="SSF50615">
    <property type="entry name" value="N-terminal domain of alpha and beta subunits of F1 ATP synthase"/>
    <property type="match status" value="1"/>
</dbReference>
<evidence type="ECO:0000256" key="15">
    <source>
        <dbReference type="HAMAP-Rule" id="MF_01347"/>
    </source>
</evidence>
<reference evidence="16 17" key="1">
    <citation type="submission" date="2015-12" db="EMBL/GenBank/DDBJ databases">
        <title>Genome sequence of Aneurinibacillus soli.</title>
        <authorList>
            <person name="Lee J.S."/>
            <person name="Lee K.C."/>
            <person name="Kim K.K."/>
            <person name="Lee B.W."/>
        </authorList>
    </citation>
    <scope>NUCLEOTIDE SEQUENCE [LARGE SCALE GENOMIC DNA]</scope>
    <source>
        <strain evidence="16 17">CB4</strain>
    </source>
</reference>
<dbReference type="InterPro" id="IPR036121">
    <property type="entry name" value="ATPase_F1/V1/A1_a/bsu_N_sf"/>
</dbReference>
<dbReference type="CDD" id="cd18115">
    <property type="entry name" value="ATP-synt_F1_beta_N"/>
    <property type="match status" value="1"/>
</dbReference>
<evidence type="ECO:0000256" key="14">
    <source>
        <dbReference type="ARBA" id="ARBA00059242"/>
    </source>
</evidence>
<evidence type="ECO:0000313" key="16">
    <source>
        <dbReference type="EMBL" id="BAU26470.1"/>
    </source>
</evidence>
<comment type="catalytic activity">
    <reaction evidence="13">
        <text>4 Na(+)(in) + ATP + H2O = 4 Na(+)(out) + ADP + phosphate + H(+)</text>
        <dbReference type="Rhea" id="RHEA:58156"/>
        <dbReference type="ChEBI" id="CHEBI:15377"/>
        <dbReference type="ChEBI" id="CHEBI:15378"/>
        <dbReference type="ChEBI" id="CHEBI:29101"/>
        <dbReference type="ChEBI" id="CHEBI:30616"/>
        <dbReference type="ChEBI" id="CHEBI:43474"/>
        <dbReference type="ChEBI" id="CHEBI:456216"/>
        <dbReference type="EC" id="7.2.2.1"/>
    </reaction>
</comment>
<dbReference type="FunFam" id="2.40.10.170:FF:000005">
    <property type="entry name" value="ATP synthase subunit beta"/>
    <property type="match status" value="1"/>
</dbReference>
<dbReference type="InterPro" id="IPR020003">
    <property type="entry name" value="ATPase_a/bsu_AS"/>
</dbReference>
<keyword evidence="5 15" id="KW-0547">Nucleotide-binding</keyword>
<accession>A0A0U5B484</accession>
<dbReference type="GO" id="GO:0005886">
    <property type="term" value="C:plasma membrane"/>
    <property type="evidence" value="ECO:0007669"/>
    <property type="project" value="UniProtKB-SubCell"/>
</dbReference>
<keyword evidence="4 15" id="KW-1003">Cell membrane</keyword>
<dbReference type="HAMAP" id="MF_01347">
    <property type="entry name" value="ATP_synth_beta_bact"/>
    <property type="match status" value="1"/>
</dbReference>